<protein>
    <recommendedName>
        <fullName evidence="1">Aminoglycoside phosphotransferase domain-containing protein</fullName>
    </recommendedName>
</protein>
<dbReference type="PANTHER" id="PTHR21310:SF15">
    <property type="entry name" value="AMINOGLYCOSIDE PHOSPHOTRANSFERASE DOMAIN-CONTAINING PROTEIN"/>
    <property type="match status" value="1"/>
</dbReference>
<dbReference type="InterPro" id="IPR002575">
    <property type="entry name" value="Aminoglycoside_PTrfase"/>
</dbReference>
<evidence type="ECO:0000259" key="1">
    <source>
        <dbReference type="Pfam" id="PF01636"/>
    </source>
</evidence>
<dbReference type="InterPro" id="IPR011009">
    <property type="entry name" value="Kinase-like_dom_sf"/>
</dbReference>
<dbReference type="Gene3D" id="3.90.1200.10">
    <property type="match status" value="1"/>
</dbReference>
<evidence type="ECO:0000313" key="3">
    <source>
        <dbReference type="Proteomes" id="UP000886523"/>
    </source>
</evidence>
<keyword evidence="3" id="KW-1185">Reference proteome</keyword>
<dbReference type="OrthoDB" id="8300194at2759"/>
<dbReference type="AlphaFoldDB" id="A0A9P6AUG3"/>
<dbReference type="PANTHER" id="PTHR21310">
    <property type="entry name" value="AMINOGLYCOSIDE PHOSPHOTRANSFERASE-RELATED-RELATED"/>
    <property type="match status" value="1"/>
</dbReference>
<dbReference type="Proteomes" id="UP000886523">
    <property type="component" value="Unassembled WGS sequence"/>
</dbReference>
<sequence length="191" mass="22030">MPEEIDELEPYLAEMRRRQHLWYWRAYYSAQEFFTPTKQGAWSVWLPIWRQVATIRLVAAQTTIPVPEFGAPSPGVDHIVMQLATFFVQLRAMPPPPGIAIGSSQLRFGGPLDSAPEPVRTVHSVRHRLVFTHDDLALRNIMVADDDSGRIAALIDWECAAWLPDYWEYSKVVNWNYGEDRTFKERVSAFL</sequence>
<dbReference type="Pfam" id="PF01636">
    <property type="entry name" value="APH"/>
    <property type="match status" value="1"/>
</dbReference>
<accession>A0A9P6AUG3</accession>
<proteinExistence type="predicted"/>
<comment type="caution">
    <text evidence="2">The sequence shown here is derived from an EMBL/GenBank/DDBJ whole genome shotgun (WGS) entry which is preliminary data.</text>
</comment>
<gene>
    <name evidence="2" type="ORF">BS47DRAFT_1394462</name>
</gene>
<dbReference type="SUPFAM" id="SSF56112">
    <property type="entry name" value="Protein kinase-like (PK-like)"/>
    <property type="match status" value="1"/>
</dbReference>
<evidence type="ECO:0000313" key="2">
    <source>
        <dbReference type="EMBL" id="KAF9512173.1"/>
    </source>
</evidence>
<dbReference type="EMBL" id="MU128990">
    <property type="protein sequence ID" value="KAF9512173.1"/>
    <property type="molecule type" value="Genomic_DNA"/>
</dbReference>
<feature type="domain" description="Aminoglycoside phosphotransferase" evidence="1">
    <location>
        <begin position="127"/>
        <end position="180"/>
    </location>
</feature>
<reference evidence="2" key="1">
    <citation type="journal article" date="2020" name="Nat. Commun.">
        <title>Large-scale genome sequencing of mycorrhizal fungi provides insights into the early evolution of symbiotic traits.</title>
        <authorList>
            <person name="Miyauchi S."/>
            <person name="Kiss E."/>
            <person name="Kuo A."/>
            <person name="Drula E."/>
            <person name="Kohler A."/>
            <person name="Sanchez-Garcia M."/>
            <person name="Morin E."/>
            <person name="Andreopoulos B."/>
            <person name="Barry K.W."/>
            <person name="Bonito G."/>
            <person name="Buee M."/>
            <person name="Carver A."/>
            <person name="Chen C."/>
            <person name="Cichocki N."/>
            <person name="Clum A."/>
            <person name="Culley D."/>
            <person name="Crous P.W."/>
            <person name="Fauchery L."/>
            <person name="Girlanda M."/>
            <person name="Hayes R.D."/>
            <person name="Keri Z."/>
            <person name="LaButti K."/>
            <person name="Lipzen A."/>
            <person name="Lombard V."/>
            <person name="Magnuson J."/>
            <person name="Maillard F."/>
            <person name="Murat C."/>
            <person name="Nolan M."/>
            <person name="Ohm R.A."/>
            <person name="Pangilinan J."/>
            <person name="Pereira M.F."/>
            <person name="Perotto S."/>
            <person name="Peter M."/>
            <person name="Pfister S."/>
            <person name="Riley R."/>
            <person name="Sitrit Y."/>
            <person name="Stielow J.B."/>
            <person name="Szollosi G."/>
            <person name="Zifcakova L."/>
            <person name="Stursova M."/>
            <person name="Spatafora J.W."/>
            <person name="Tedersoo L."/>
            <person name="Vaario L.M."/>
            <person name="Yamada A."/>
            <person name="Yan M."/>
            <person name="Wang P."/>
            <person name="Xu J."/>
            <person name="Bruns T."/>
            <person name="Baldrian P."/>
            <person name="Vilgalys R."/>
            <person name="Dunand C."/>
            <person name="Henrissat B."/>
            <person name="Grigoriev I.V."/>
            <person name="Hibbett D."/>
            <person name="Nagy L.G."/>
            <person name="Martin F.M."/>
        </authorList>
    </citation>
    <scope>NUCLEOTIDE SEQUENCE</scope>
    <source>
        <strain evidence="2">UP504</strain>
    </source>
</reference>
<organism evidence="2 3">
    <name type="scientific">Hydnum rufescens UP504</name>
    <dbReference type="NCBI Taxonomy" id="1448309"/>
    <lineage>
        <taxon>Eukaryota</taxon>
        <taxon>Fungi</taxon>
        <taxon>Dikarya</taxon>
        <taxon>Basidiomycota</taxon>
        <taxon>Agaricomycotina</taxon>
        <taxon>Agaricomycetes</taxon>
        <taxon>Cantharellales</taxon>
        <taxon>Hydnaceae</taxon>
        <taxon>Hydnum</taxon>
    </lineage>
</organism>
<name>A0A9P6AUG3_9AGAM</name>
<dbReference type="InterPro" id="IPR051678">
    <property type="entry name" value="AGP_Transferase"/>
</dbReference>